<accession>A0A160V9Z2</accession>
<dbReference type="AlphaFoldDB" id="A0A160V9Z2"/>
<sequence>MTTTTECIFCNMAQDPMHAAPVYRDDRVFAIKDINPKAPVHMLIIPNMHIASLAYVGPGQVPIMGHMFVVAEEIARREGVTLSGYRLVLNQGEDSGQEIVHPHMHLLGGKKLGAMG</sequence>
<dbReference type="SUPFAM" id="SSF54197">
    <property type="entry name" value="HIT-like"/>
    <property type="match status" value="1"/>
</dbReference>
<dbReference type="GO" id="GO:0004081">
    <property type="term" value="F:bis(5'-nucleosyl)-tetraphosphatase (asymmetrical) activity"/>
    <property type="evidence" value="ECO:0007669"/>
    <property type="project" value="UniProtKB-EC"/>
</dbReference>
<proteinExistence type="predicted"/>
<dbReference type="PRINTS" id="PR00332">
    <property type="entry name" value="HISTRIAD"/>
</dbReference>
<dbReference type="InterPro" id="IPR011146">
    <property type="entry name" value="HIT-like"/>
</dbReference>
<dbReference type="EC" id="3.6.1.17" evidence="2"/>
<dbReference type="InterPro" id="IPR001310">
    <property type="entry name" value="Histidine_triad_HIT"/>
</dbReference>
<dbReference type="Pfam" id="PF01230">
    <property type="entry name" value="HIT"/>
    <property type="match status" value="1"/>
</dbReference>
<evidence type="ECO:0000259" key="1">
    <source>
        <dbReference type="PROSITE" id="PS51084"/>
    </source>
</evidence>
<dbReference type="PROSITE" id="PS51084">
    <property type="entry name" value="HIT_2"/>
    <property type="match status" value="1"/>
</dbReference>
<reference evidence="2" key="1">
    <citation type="submission" date="2015-10" db="EMBL/GenBank/DDBJ databases">
        <authorList>
            <person name="Gilbert D.G."/>
        </authorList>
    </citation>
    <scope>NUCLEOTIDE SEQUENCE</scope>
</reference>
<dbReference type="PANTHER" id="PTHR23089">
    <property type="entry name" value="HISTIDINE TRIAD HIT PROTEIN"/>
    <property type="match status" value="1"/>
</dbReference>
<gene>
    <name evidence="2" type="ORF">MGWOODY_Clf1146</name>
</gene>
<dbReference type="InterPro" id="IPR036265">
    <property type="entry name" value="HIT-like_sf"/>
</dbReference>
<protein>
    <submittedName>
        <fullName evidence="2">Bis(5'-nucleosyl)-tetraphosphatase (Asymmetrical)</fullName>
        <ecNumber evidence="2">3.6.1.17</ecNumber>
    </submittedName>
</protein>
<evidence type="ECO:0000313" key="2">
    <source>
        <dbReference type="EMBL" id="CUV02125.1"/>
    </source>
</evidence>
<name>A0A160V9Z2_9ZZZZ</name>
<feature type="domain" description="HIT" evidence="1">
    <location>
        <begin position="8"/>
        <end position="116"/>
    </location>
</feature>
<dbReference type="Gene3D" id="3.30.428.10">
    <property type="entry name" value="HIT-like"/>
    <property type="match status" value="1"/>
</dbReference>
<keyword evidence="2" id="KW-0378">Hydrolase</keyword>
<organism evidence="2">
    <name type="scientific">hydrothermal vent metagenome</name>
    <dbReference type="NCBI Taxonomy" id="652676"/>
    <lineage>
        <taxon>unclassified sequences</taxon>
        <taxon>metagenomes</taxon>
        <taxon>ecological metagenomes</taxon>
    </lineage>
</organism>
<dbReference type="EMBL" id="FAXA01000191">
    <property type="protein sequence ID" value="CUV02125.1"/>
    <property type="molecule type" value="Genomic_DNA"/>
</dbReference>